<evidence type="ECO:0000313" key="9">
    <source>
        <dbReference type="Proteomes" id="UP000051494"/>
    </source>
</evidence>
<comment type="subcellular location">
    <subcellularLocation>
        <location evidence="1">Membrane</location>
        <topology evidence="1">Multi-pass membrane protein</topology>
    </subcellularLocation>
</comment>
<dbReference type="GO" id="GO:0042907">
    <property type="term" value="F:xanthine transmembrane transporter activity"/>
    <property type="evidence" value="ECO:0007669"/>
    <property type="project" value="TreeGrafter"/>
</dbReference>
<dbReference type="Proteomes" id="UP000051494">
    <property type="component" value="Unassembled WGS sequence"/>
</dbReference>
<keyword evidence="3" id="KW-0813">Transport</keyword>
<proteinExistence type="inferred from homology"/>
<dbReference type="InterPro" id="IPR006042">
    <property type="entry name" value="Xan_ur_permease"/>
</dbReference>
<evidence type="ECO:0000256" key="4">
    <source>
        <dbReference type="ARBA" id="ARBA00022692"/>
    </source>
</evidence>
<evidence type="ECO:0000256" key="6">
    <source>
        <dbReference type="ARBA" id="ARBA00023136"/>
    </source>
</evidence>
<feature type="transmembrane region" description="Helical" evidence="7">
    <location>
        <begin position="12"/>
        <end position="34"/>
    </location>
</feature>
<dbReference type="GO" id="GO:0005886">
    <property type="term" value="C:plasma membrane"/>
    <property type="evidence" value="ECO:0007669"/>
    <property type="project" value="TreeGrafter"/>
</dbReference>
<protein>
    <submittedName>
        <fullName evidence="8">Uracil-xanthine permease family protein</fullName>
    </submittedName>
</protein>
<dbReference type="PANTHER" id="PTHR42810">
    <property type="entry name" value="PURINE PERMEASE C1399.01C-RELATED"/>
    <property type="match status" value="1"/>
</dbReference>
<evidence type="ECO:0000256" key="5">
    <source>
        <dbReference type="ARBA" id="ARBA00022989"/>
    </source>
</evidence>
<keyword evidence="6 7" id="KW-0472">Membrane</keyword>
<evidence type="ECO:0000256" key="2">
    <source>
        <dbReference type="ARBA" id="ARBA00008821"/>
    </source>
</evidence>
<comment type="caution">
    <text evidence="8">The sequence shown here is derived from an EMBL/GenBank/DDBJ whole genome shotgun (WGS) entry which is preliminary data.</text>
</comment>
<dbReference type="EMBL" id="LKHV02000001">
    <property type="protein sequence ID" value="MCS5708573.1"/>
    <property type="molecule type" value="Genomic_DNA"/>
</dbReference>
<dbReference type="AlphaFoldDB" id="A0AAE3L4K9"/>
<organism evidence="8 9">
    <name type="scientific">Candidatus Berkiella cookevillensis</name>
    <dbReference type="NCBI Taxonomy" id="437022"/>
    <lineage>
        <taxon>Bacteria</taxon>
        <taxon>Pseudomonadati</taxon>
        <taxon>Pseudomonadota</taxon>
        <taxon>Gammaproteobacteria</taxon>
        <taxon>Candidatus Berkiellales</taxon>
        <taxon>Candidatus Berkiellaceae</taxon>
        <taxon>Candidatus Berkiella</taxon>
    </lineage>
</organism>
<feature type="transmembrane region" description="Helical" evidence="7">
    <location>
        <begin position="161"/>
        <end position="178"/>
    </location>
</feature>
<evidence type="ECO:0000256" key="3">
    <source>
        <dbReference type="ARBA" id="ARBA00022448"/>
    </source>
</evidence>
<keyword evidence="4 7" id="KW-0812">Transmembrane</keyword>
<feature type="transmembrane region" description="Helical" evidence="7">
    <location>
        <begin position="338"/>
        <end position="357"/>
    </location>
</feature>
<comment type="similarity">
    <text evidence="2">Belongs to the nucleobase:cation symporter-2 (NCS2) (TC 2.A.40) family.</text>
</comment>
<evidence type="ECO:0000256" key="7">
    <source>
        <dbReference type="SAM" id="Phobius"/>
    </source>
</evidence>
<keyword evidence="9" id="KW-1185">Reference proteome</keyword>
<feature type="transmembrane region" description="Helical" evidence="7">
    <location>
        <begin position="185"/>
        <end position="204"/>
    </location>
</feature>
<dbReference type="PANTHER" id="PTHR42810:SF2">
    <property type="entry name" value="PURINE PERMEASE C1399.01C-RELATED"/>
    <property type="match status" value="1"/>
</dbReference>
<name>A0AAE3L4K9_9GAMM</name>
<feature type="transmembrane region" description="Helical" evidence="7">
    <location>
        <begin position="40"/>
        <end position="59"/>
    </location>
</feature>
<reference evidence="8" key="1">
    <citation type="journal article" date="2016" name="Genome Announc.">
        <title>Draft Genome Sequences of Two Novel Amoeba-Resistant Intranuclear Bacteria, 'Candidatus Berkiella cookevillensis' and 'Candidatus Berkiella aquae'.</title>
        <authorList>
            <person name="Mehari Y.T."/>
            <person name="Arivett B.A."/>
            <person name="Farone A.L."/>
            <person name="Gunderson J.H."/>
            <person name="Farone M.B."/>
        </authorList>
    </citation>
    <scope>NUCLEOTIDE SEQUENCE</scope>
    <source>
        <strain evidence="8">CC99</strain>
    </source>
</reference>
<accession>A0AAE3L4K9</accession>
<feature type="transmembrane region" description="Helical" evidence="7">
    <location>
        <begin position="311"/>
        <end position="332"/>
    </location>
</feature>
<dbReference type="RefSeq" id="WP_057622480.1">
    <property type="nucleotide sequence ID" value="NZ_LKHV02000001.1"/>
</dbReference>
<feature type="transmembrane region" description="Helical" evidence="7">
    <location>
        <begin position="122"/>
        <end position="141"/>
    </location>
</feature>
<dbReference type="Pfam" id="PF00860">
    <property type="entry name" value="Xan_ur_permease"/>
    <property type="match status" value="1"/>
</dbReference>
<keyword evidence="5 7" id="KW-1133">Transmembrane helix</keyword>
<sequence>MNKQYLPNDYSFKLSDCLLGVQTLFIALGALVLMPLLTGLNPSVALFTAGVGTLIFQYLTKGQIPAFLGSSFAFLPATIYGMEHWGLSGTLFGLASAGLMYYLFSVLIYWRGQGLIDRVFPSIVTGPIIMSIGLVLAPVAINMAMGYTGNGEVELFAENQAIVVALIALAATVVTRLFAKGKLQLVPILVGVLVGFIASTYYGMVDLSKVYAAPWFEIPQFSFPTFNIEAVLIMAPIAAVSAIEHIGDVIAIGGVTNRNYVRHPGLHRSLLGDGVATMFAGCVGGPPNITYAEVTAGVALTKTFNPGIMTWSSIAAIFLAFVGKVTVLFQAIPTPVMGGILILLFGAIIVTGLHILVHSQVDLMKPRNMTIVGIILVIPVGGLSLGLGSFAIEGIGLGGITGVLLHLLIPVEKDQQAVHSN</sequence>
<dbReference type="NCBIfam" id="TIGR00801">
    <property type="entry name" value="ncs2"/>
    <property type="match status" value="1"/>
</dbReference>
<feature type="transmembrane region" description="Helical" evidence="7">
    <location>
        <begin position="224"/>
        <end position="243"/>
    </location>
</feature>
<gene>
    <name evidence="8" type="ORF">CC99x_006580</name>
</gene>
<feature type="transmembrane region" description="Helical" evidence="7">
    <location>
        <begin position="369"/>
        <end position="388"/>
    </location>
</feature>
<dbReference type="InterPro" id="IPR006043">
    <property type="entry name" value="NCS2"/>
</dbReference>
<feature type="transmembrane region" description="Helical" evidence="7">
    <location>
        <begin position="91"/>
        <end position="110"/>
    </location>
</feature>
<dbReference type="PROSITE" id="PS01116">
    <property type="entry name" value="XANTH_URACIL_PERMASE"/>
    <property type="match status" value="1"/>
</dbReference>
<evidence type="ECO:0000313" key="8">
    <source>
        <dbReference type="EMBL" id="MCS5708573.1"/>
    </source>
</evidence>
<evidence type="ECO:0000256" key="1">
    <source>
        <dbReference type="ARBA" id="ARBA00004141"/>
    </source>
</evidence>
<reference evidence="8" key="2">
    <citation type="submission" date="2021-06" db="EMBL/GenBank/DDBJ databases">
        <title>Genomic Description and Analysis of Intracellular Bacteria, Candidatus Berkiella cookevillensis and Candidatus Berkiella aquae.</title>
        <authorList>
            <person name="Kidane D.T."/>
            <person name="Mehari Y.T."/>
            <person name="Rice F.C."/>
            <person name="Arivett B.A."/>
            <person name="Farone A.L."/>
            <person name="Berk S.G."/>
            <person name="Farone M.B."/>
        </authorList>
    </citation>
    <scope>NUCLEOTIDE SEQUENCE</scope>
    <source>
        <strain evidence="8">CC99</strain>
    </source>
</reference>